<accession>A0A848F9R7</accession>
<gene>
    <name evidence="2" type="ORF">HHL10_18150</name>
</gene>
<dbReference type="InterPro" id="IPR000253">
    <property type="entry name" value="FHA_dom"/>
</dbReference>
<reference evidence="2 3" key="1">
    <citation type="submission" date="2020-04" db="EMBL/GenBank/DDBJ databases">
        <title>Azohydromonas sp. isolated from soil.</title>
        <authorList>
            <person name="Dahal R.H."/>
        </authorList>
    </citation>
    <scope>NUCLEOTIDE SEQUENCE [LARGE SCALE GENOMIC DNA]</scope>
    <source>
        <strain evidence="2 3">G-1-1-14</strain>
    </source>
</reference>
<evidence type="ECO:0000313" key="2">
    <source>
        <dbReference type="EMBL" id="NML16907.1"/>
    </source>
</evidence>
<dbReference type="EMBL" id="JABBFW010000013">
    <property type="protein sequence ID" value="NML16907.1"/>
    <property type="molecule type" value="Genomic_DNA"/>
</dbReference>
<keyword evidence="3" id="KW-1185">Reference proteome</keyword>
<dbReference type="PANTHER" id="PTHR23308">
    <property type="entry name" value="NUCLEAR INHIBITOR OF PROTEIN PHOSPHATASE-1"/>
    <property type="match status" value="1"/>
</dbReference>
<dbReference type="SMART" id="SM00240">
    <property type="entry name" value="FHA"/>
    <property type="match status" value="1"/>
</dbReference>
<dbReference type="AlphaFoldDB" id="A0A848F9R7"/>
<dbReference type="Pfam" id="PF00498">
    <property type="entry name" value="FHA"/>
    <property type="match status" value="1"/>
</dbReference>
<organism evidence="2 3">
    <name type="scientific">Azohydromonas caseinilytica</name>
    <dbReference type="NCBI Taxonomy" id="2728836"/>
    <lineage>
        <taxon>Bacteria</taxon>
        <taxon>Pseudomonadati</taxon>
        <taxon>Pseudomonadota</taxon>
        <taxon>Betaproteobacteria</taxon>
        <taxon>Burkholderiales</taxon>
        <taxon>Sphaerotilaceae</taxon>
        <taxon>Azohydromonas</taxon>
    </lineage>
</organism>
<dbReference type="CDD" id="cd00060">
    <property type="entry name" value="FHA"/>
    <property type="match status" value="1"/>
</dbReference>
<dbReference type="PROSITE" id="PS50006">
    <property type="entry name" value="FHA_DOMAIN"/>
    <property type="match status" value="1"/>
</dbReference>
<name>A0A848F9R7_9BURK</name>
<evidence type="ECO:0000259" key="1">
    <source>
        <dbReference type="PROSITE" id="PS50006"/>
    </source>
</evidence>
<sequence>MGMLRNSENEDRVLLRGNHVFGRHPARSDTVLPNREASQLHAMLRWRDGGWFVTDHSRNGTLIDGRRLPPGEAVPLALGQVLRFGPGAADWDVVDLSPPGPALLPLDPVRPPLWLSRHNLLPDAEAPELDLYELDTGLWMLEQQGELRSLQDGDELELGGARYRLVVPQEVDETRAVVQQAEPLLLSFRVSLDEEHTWLQVRRGLQAADLGERSHHYALLTLARQRLADARAGLDPAAQGWLERPRLARMLGMDPPHLNIQIFRARDQLMNALAGASGLAQVIEGRRGGLRLGPVAFEIHRGSQLEGRMDPASDALA</sequence>
<dbReference type="Gene3D" id="2.60.200.20">
    <property type="match status" value="1"/>
</dbReference>
<comment type="caution">
    <text evidence="2">The sequence shown here is derived from an EMBL/GenBank/DDBJ whole genome shotgun (WGS) entry which is preliminary data.</text>
</comment>
<feature type="domain" description="FHA" evidence="1">
    <location>
        <begin position="19"/>
        <end position="68"/>
    </location>
</feature>
<protein>
    <submittedName>
        <fullName evidence="2">FHA domain-containing protein</fullName>
    </submittedName>
</protein>
<evidence type="ECO:0000313" key="3">
    <source>
        <dbReference type="Proteomes" id="UP000574067"/>
    </source>
</evidence>
<dbReference type="SUPFAM" id="SSF49879">
    <property type="entry name" value="SMAD/FHA domain"/>
    <property type="match status" value="1"/>
</dbReference>
<dbReference type="InterPro" id="IPR008984">
    <property type="entry name" value="SMAD_FHA_dom_sf"/>
</dbReference>
<proteinExistence type="predicted"/>
<dbReference type="RefSeq" id="WP_169161805.1">
    <property type="nucleotide sequence ID" value="NZ_JABBFW010000013.1"/>
</dbReference>
<dbReference type="InterPro" id="IPR050923">
    <property type="entry name" value="Cell_Proc_Reg/RNA_Proc"/>
</dbReference>
<dbReference type="Proteomes" id="UP000574067">
    <property type="component" value="Unassembled WGS sequence"/>
</dbReference>